<comment type="similarity">
    <text evidence="1">Belongs to the ABC transporter superfamily.</text>
</comment>
<dbReference type="GO" id="GO:0005524">
    <property type="term" value="F:ATP binding"/>
    <property type="evidence" value="ECO:0007669"/>
    <property type="project" value="UniProtKB-KW"/>
</dbReference>
<dbReference type="PROSITE" id="PS00211">
    <property type="entry name" value="ABC_TRANSPORTER_1"/>
    <property type="match status" value="1"/>
</dbReference>
<organism evidence="6 7">
    <name type="scientific">Ruminococcus bromii</name>
    <dbReference type="NCBI Taxonomy" id="40518"/>
    <lineage>
        <taxon>Bacteria</taxon>
        <taxon>Bacillati</taxon>
        <taxon>Bacillota</taxon>
        <taxon>Clostridia</taxon>
        <taxon>Eubacteriales</taxon>
        <taxon>Oscillospiraceae</taxon>
        <taxon>Ruminococcus</taxon>
    </lineage>
</organism>
<dbReference type="EMBL" id="NNSR01000056">
    <property type="protein sequence ID" value="PKD29381.1"/>
    <property type="molecule type" value="Genomic_DNA"/>
</dbReference>
<dbReference type="InterPro" id="IPR003593">
    <property type="entry name" value="AAA+_ATPase"/>
</dbReference>
<dbReference type="InterPro" id="IPR027417">
    <property type="entry name" value="P-loop_NTPase"/>
</dbReference>
<keyword evidence="2" id="KW-0813">Transport</keyword>
<evidence type="ECO:0000313" key="6">
    <source>
        <dbReference type="EMBL" id="PKD29381.1"/>
    </source>
</evidence>
<accession>A0A2N0UQV4</accession>
<dbReference type="InterPro" id="IPR050683">
    <property type="entry name" value="Bact_Polysacc_Export_ATP-bd"/>
</dbReference>
<proteinExistence type="inferred from homology"/>
<dbReference type="GO" id="GO:0016020">
    <property type="term" value="C:membrane"/>
    <property type="evidence" value="ECO:0007669"/>
    <property type="project" value="InterPro"/>
</dbReference>
<dbReference type="PROSITE" id="PS50893">
    <property type="entry name" value="ABC_TRANSPORTER_2"/>
    <property type="match status" value="1"/>
</dbReference>
<keyword evidence="4 6" id="KW-0067">ATP-binding</keyword>
<dbReference type="InterPro" id="IPR003439">
    <property type="entry name" value="ABC_transporter-like_ATP-bd"/>
</dbReference>
<dbReference type="InterPro" id="IPR017871">
    <property type="entry name" value="ABC_transporter-like_CS"/>
</dbReference>
<keyword evidence="3" id="KW-0547">Nucleotide-binding</keyword>
<evidence type="ECO:0000313" key="7">
    <source>
        <dbReference type="Proteomes" id="UP000233425"/>
    </source>
</evidence>
<dbReference type="PANTHER" id="PTHR46743:SF2">
    <property type="entry name" value="TEICHOIC ACIDS EXPORT ATP-BINDING PROTEIN TAGH"/>
    <property type="match status" value="1"/>
</dbReference>
<dbReference type="RefSeq" id="WP_101029205.1">
    <property type="nucleotide sequence ID" value="NZ_CABMMZ010000056.1"/>
</dbReference>
<dbReference type="EC" id="3.6.3.40" evidence="6"/>
<keyword evidence="6" id="KW-0378">Hydrolase</keyword>
<dbReference type="SMART" id="SM00382">
    <property type="entry name" value="AAA"/>
    <property type="match status" value="1"/>
</dbReference>
<dbReference type="InterPro" id="IPR015860">
    <property type="entry name" value="ABC_transpr_TagH-like"/>
</dbReference>
<reference evidence="6" key="1">
    <citation type="journal article" date="2018" name="Environ. Microbiol.">
        <title>Sporulation capability and amylosome conservation among diverse human colonic and rumen isolates of the keystone starch-degrader Ruminococcus bromii.</title>
        <authorList>
            <person name="Mukhopadhya I."/>
            <person name="Morais S."/>
            <person name="Laverde-Gomez J."/>
            <person name="Sheridan P.O."/>
            <person name="Walker A.W."/>
            <person name="Kelly W."/>
            <person name="Klieve A.V."/>
            <person name="Ouwerkerk D."/>
            <person name="Duncan S.H."/>
            <person name="Louis P."/>
            <person name="Koropatkin N."/>
            <person name="Cockburn D."/>
            <person name="Kibler R."/>
            <person name="Cooper P.J."/>
            <person name="Sandoval C."/>
            <person name="Crost E."/>
            <person name="Juge N."/>
            <person name="Bayer E.A."/>
            <person name="Flint H.J."/>
        </authorList>
    </citation>
    <scope>NUCLEOTIDE SEQUENCE [LARGE SCALE GENOMIC DNA]</scope>
    <source>
        <strain evidence="6">ATCC 27255</strain>
    </source>
</reference>
<dbReference type="AlphaFoldDB" id="A0A2N0UQV4"/>
<dbReference type="GO" id="GO:0016887">
    <property type="term" value="F:ATP hydrolysis activity"/>
    <property type="evidence" value="ECO:0007669"/>
    <property type="project" value="InterPro"/>
</dbReference>
<name>A0A2N0UQV4_9FIRM</name>
<evidence type="ECO:0000256" key="1">
    <source>
        <dbReference type="ARBA" id="ARBA00005417"/>
    </source>
</evidence>
<comment type="caution">
    <text evidence="6">The sequence shown here is derived from an EMBL/GenBank/DDBJ whole genome shotgun (WGS) entry which is preliminary data.</text>
</comment>
<dbReference type="SUPFAM" id="SSF52540">
    <property type="entry name" value="P-loop containing nucleoside triphosphate hydrolases"/>
    <property type="match status" value="1"/>
</dbReference>
<dbReference type="GO" id="GO:0140359">
    <property type="term" value="F:ABC-type transporter activity"/>
    <property type="evidence" value="ECO:0007669"/>
    <property type="project" value="InterPro"/>
</dbReference>
<dbReference type="Proteomes" id="UP000233425">
    <property type="component" value="Unassembled WGS sequence"/>
</dbReference>
<keyword evidence="7" id="KW-1185">Reference proteome</keyword>
<dbReference type="Gene3D" id="3.40.50.300">
    <property type="entry name" value="P-loop containing nucleotide triphosphate hydrolases"/>
    <property type="match status" value="1"/>
</dbReference>
<evidence type="ECO:0000256" key="2">
    <source>
        <dbReference type="ARBA" id="ARBA00022448"/>
    </source>
</evidence>
<feature type="domain" description="ABC transporter" evidence="5">
    <location>
        <begin position="28"/>
        <end position="248"/>
    </location>
</feature>
<protein>
    <submittedName>
        <fullName evidence="6">Teichoic acids export ATP-binding protein TagH</fullName>
        <ecNumber evidence="6">3.6.3.40</ecNumber>
    </submittedName>
</protein>
<evidence type="ECO:0000259" key="5">
    <source>
        <dbReference type="PROSITE" id="PS50893"/>
    </source>
</evidence>
<dbReference type="PANTHER" id="PTHR46743">
    <property type="entry name" value="TEICHOIC ACIDS EXPORT ATP-BINDING PROTEIN TAGH"/>
    <property type="match status" value="1"/>
</dbReference>
<dbReference type="Pfam" id="PF00005">
    <property type="entry name" value="ABC_tran"/>
    <property type="match status" value="1"/>
</dbReference>
<evidence type="ECO:0000256" key="4">
    <source>
        <dbReference type="ARBA" id="ARBA00022840"/>
    </source>
</evidence>
<sequence>MAETKVSDPIITFKNVSKTYTLYKDDKARFKALFFKPRNAKTNKALNNVSMVINRGESVGIVGDNGAGKSTLLKMITGVAFPDEGEITVDGKVAALLELTAGFSMEMTGRENIYLKGYVLGLEDSYIKQIEEKIIDFAELGDYIDQPVRTYSSGMKMRLGFAINVNIEPDILVVDEALSVGDATFKKKCKSKIKEIIESGVTVLYVSHNAASVKEICARSIFLKKGTVMFDGPTDETLRVYEESKKKK</sequence>
<dbReference type="CDD" id="cd03220">
    <property type="entry name" value="ABC_KpsT_Wzt"/>
    <property type="match status" value="1"/>
</dbReference>
<evidence type="ECO:0000256" key="3">
    <source>
        <dbReference type="ARBA" id="ARBA00022741"/>
    </source>
</evidence>
<gene>
    <name evidence="6" type="primary">tagH_2</name>
    <name evidence="6" type="ORF">RBATCC27255_01208</name>
</gene>